<dbReference type="CDD" id="cd18787">
    <property type="entry name" value="SF2_C_DEAD"/>
    <property type="match status" value="1"/>
</dbReference>
<reference evidence="8 9" key="1">
    <citation type="submission" date="2017-04" db="EMBL/GenBank/DDBJ databases">
        <authorList>
            <person name="Afonso C.L."/>
            <person name="Miller P.J."/>
            <person name="Scott M.A."/>
            <person name="Spackman E."/>
            <person name="Goraichik I."/>
            <person name="Dimitrov K.M."/>
            <person name="Suarez D.L."/>
            <person name="Swayne D.E."/>
        </authorList>
    </citation>
    <scope>NUCLEOTIDE SEQUENCE [LARGE SCALE GENOMIC DNA]</scope>
    <source>
        <strain evidence="8 9">DSM 22418</strain>
    </source>
</reference>
<dbReference type="STRING" id="561061.SAMN05660862_1235"/>
<dbReference type="SMART" id="SM00490">
    <property type="entry name" value="HELICc"/>
    <property type="match status" value="1"/>
</dbReference>
<evidence type="ECO:0000256" key="2">
    <source>
        <dbReference type="ARBA" id="ARBA00022741"/>
    </source>
</evidence>
<feature type="region of interest" description="Disordered" evidence="7">
    <location>
        <begin position="539"/>
        <end position="606"/>
    </location>
</feature>
<keyword evidence="3 6" id="KW-0378">Hydrolase</keyword>
<dbReference type="SMART" id="SM00487">
    <property type="entry name" value="DEXDc"/>
    <property type="match status" value="1"/>
</dbReference>
<evidence type="ECO:0000256" key="6">
    <source>
        <dbReference type="RuleBase" id="RU000492"/>
    </source>
</evidence>
<proteinExistence type="inferred from homology"/>
<dbReference type="PROSITE" id="PS51194">
    <property type="entry name" value="HELICASE_CTER"/>
    <property type="match status" value="1"/>
</dbReference>
<keyword evidence="9" id="KW-1185">Reference proteome</keyword>
<dbReference type="Pfam" id="PF00270">
    <property type="entry name" value="DEAD"/>
    <property type="match status" value="1"/>
</dbReference>
<dbReference type="InterPro" id="IPR014001">
    <property type="entry name" value="Helicase_ATP-bd"/>
</dbReference>
<keyword evidence="4 6" id="KW-0347">Helicase</keyword>
<dbReference type="CDD" id="cd12252">
    <property type="entry name" value="RRM_DbpA"/>
    <property type="match status" value="1"/>
</dbReference>
<evidence type="ECO:0000256" key="5">
    <source>
        <dbReference type="ARBA" id="ARBA00022840"/>
    </source>
</evidence>
<dbReference type="InterPro" id="IPR027417">
    <property type="entry name" value="P-loop_NTPase"/>
</dbReference>
<dbReference type="GO" id="GO:0005840">
    <property type="term" value="C:ribosome"/>
    <property type="evidence" value="ECO:0007669"/>
    <property type="project" value="TreeGrafter"/>
</dbReference>
<dbReference type="InterPro" id="IPR000629">
    <property type="entry name" value="RNA-helicase_DEAD-box_CS"/>
</dbReference>
<comment type="similarity">
    <text evidence="6">Belongs to the DEAD box helicase family.</text>
</comment>
<evidence type="ECO:0000256" key="3">
    <source>
        <dbReference type="ARBA" id="ARBA00022801"/>
    </source>
</evidence>
<dbReference type="GO" id="GO:0016787">
    <property type="term" value="F:hydrolase activity"/>
    <property type="evidence" value="ECO:0007669"/>
    <property type="project" value="UniProtKB-KW"/>
</dbReference>
<dbReference type="InterPro" id="IPR012677">
    <property type="entry name" value="Nucleotide-bd_a/b_plait_sf"/>
</dbReference>
<evidence type="ECO:0000256" key="7">
    <source>
        <dbReference type="SAM" id="MobiDB-lite"/>
    </source>
</evidence>
<dbReference type="CDD" id="cd00268">
    <property type="entry name" value="DEADc"/>
    <property type="match status" value="1"/>
</dbReference>
<dbReference type="GO" id="GO:0005524">
    <property type="term" value="F:ATP binding"/>
    <property type="evidence" value="ECO:0007669"/>
    <property type="project" value="UniProtKB-KW"/>
</dbReference>
<dbReference type="SUPFAM" id="SSF52540">
    <property type="entry name" value="P-loop containing nucleoside triphosphate hydrolases"/>
    <property type="match status" value="1"/>
</dbReference>
<keyword evidence="2 6" id="KW-0547">Nucleotide-binding</keyword>
<name>A0A1X7IZK8_9SPHI</name>
<dbReference type="GO" id="GO:0033592">
    <property type="term" value="F:RNA strand annealing activity"/>
    <property type="evidence" value="ECO:0007669"/>
    <property type="project" value="TreeGrafter"/>
</dbReference>
<dbReference type="EC" id="3.6.4.13" evidence="1"/>
<dbReference type="Gene3D" id="3.40.50.300">
    <property type="entry name" value="P-loop containing nucleotide triphosphate hydrolases"/>
    <property type="match status" value="2"/>
</dbReference>
<dbReference type="InterPro" id="IPR001650">
    <property type="entry name" value="Helicase_C-like"/>
</dbReference>
<dbReference type="PANTHER" id="PTHR47963">
    <property type="entry name" value="DEAD-BOX ATP-DEPENDENT RNA HELICASE 47, MITOCHONDRIAL"/>
    <property type="match status" value="1"/>
</dbReference>
<dbReference type="PROSITE" id="PS51195">
    <property type="entry name" value="Q_MOTIF"/>
    <property type="match status" value="1"/>
</dbReference>
<dbReference type="Proteomes" id="UP000192980">
    <property type="component" value="Unassembled WGS sequence"/>
</dbReference>
<evidence type="ECO:0000313" key="9">
    <source>
        <dbReference type="Proteomes" id="UP000192980"/>
    </source>
</evidence>
<dbReference type="InterPro" id="IPR005580">
    <property type="entry name" value="DbpA/CsdA_RNA-bd_dom"/>
</dbReference>
<dbReference type="Gene3D" id="3.30.70.330">
    <property type="match status" value="1"/>
</dbReference>
<gene>
    <name evidence="8" type="ORF">SAMN05660862_1235</name>
</gene>
<organism evidence="8 9">
    <name type="scientific">Sphingobacterium psychroaquaticum</name>
    <dbReference type="NCBI Taxonomy" id="561061"/>
    <lineage>
        <taxon>Bacteria</taxon>
        <taxon>Pseudomonadati</taxon>
        <taxon>Bacteroidota</taxon>
        <taxon>Sphingobacteriia</taxon>
        <taxon>Sphingobacteriales</taxon>
        <taxon>Sphingobacteriaceae</taxon>
        <taxon>Sphingobacterium</taxon>
    </lineage>
</organism>
<evidence type="ECO:0000313" key="8">
    <source>
        <dbReference type="EMBL" id="SMG20352.1"/>
    </source>
</evidence>
<dbReference type="Pfam" id="PF00271">
    <property type="entry name" value="Helicase_C"/>
    <property type="match status" value="1"/>
</dbReference>
<dbReference type="RefSeq" id="WP_085472102.1">
    <property type="nucleotide sequence ID" value="NZ_CP038029.1"/>
</dbReference>
<dbReference type="InterPro" id="IPR050547">
    <property type="entry name" value="DEAD_box_RNA_helicases"/>
</dbReference>
<accession>A0A1X7IZK8</accession>
<dbReference type="EMBL" id="FXAU01000002">
    <property type="protein sequence ID" value="SMG20352.1"/>
    <property type="molecule type" value="Genomic_DNA"/>
</dbReference>
<protein>
    <recommendedName>
        <fullName evidence="1">RNA helicase</fullName>
        <ecNumber evidence="1">3.6.4.13</ecNumber>
    </recommendedName>
</protein>
<dbReference type="OrthoDB" id="9762011at2"/>
<keyword evidence="5 6" id="KW-0067">ATP-binding</keyword>
<dbReference type="InterPro" id="IPR014014">
    <property type="entry name" value="RNA_helicase_DEAD_Q_motif"/>
</dbReference>
<feature type="compositionally biased region" description="Basic and acidic residues" evidence="7">
    <location>
        <begin position="548"/>
        <end position="577"/>
    </location>
</feature>
<dbReference type="GO" id="GO:0009409">
    <property type="term" value="P:response to cold"/>
    <property type="evidence" value="ECO:0007669"/>
    <property type="project" value="TreeGrafter"/>
</dbReference>
<evidence type="ECO:0000256" key="4">
    <source>
        <dbReference type="ARBA" id="ARBA00022806"/>
    </source>
</evidence>
<dbReference type="PROSITE" id="PS51192">
    <property type="entry name" value="HELICASE_ATP_BIND_1"/>
    <property type="match status" value="1"/>
</dbReference>
<dbReference type="PROSITE" id="PS00039">
    <property type="entry name" value="DEAD_ATP_HELICASE"/>
    <property type="match status" value="1"/>
</dbReference>
<dbReference type="InterPro" id="IPR044742">
    <property type="entry name" value="DEAD/DEAH_RhlB"/>
</dbReference>
<evidence type="ECO:0000256" key="1">
    <source>
        <dbReference type="ARBA" id="ARBA00012552"/>
    </source>
</evidence>
<dbReference type="Pfam" id="PF03880">
    <property type="entry name" value="DbpA"/>
    <property type="match status" value="1"/>
</dbReference>
<dbReference type="PANTHER" id="PTHR47963:SF8">
    <property type="entry name" value="ATP-DEPENDENT RNA HELICASE DEAD"/>
    <property type="match status" value="1"/>
</dbReference>
<dbReference type="AlphaFoldDB" id="A0A1X7IZK8"/>
<dbReference type="GO" id="GO:0005829">
    <property type="term" value="C:cytosol"/>
    <property type="evidence" value="ECO:0007669"/>
    <property type="project" value="TreeGrafter"/>
</dbReference>
<sequence length="606" mass="67970">MNPFLELGIRHEVVNAITEIGFEKPSPIQEKAIPVLLTGNDDFVGLAQTGTGKTAAFGLPLLELIDFSQKHPQALVLCPTRELCLQIAKDIEKFAKFIDNVNVVAVYGGANISDQLRQIRRGVQIVVATPGRMLDIIGRNAIDFSNVKYVVLDEADEMLNMGFQEDINNILSETPDTKKTWLFSATMPREVRRIAQNYMSNPFELTVGTKNTGNANIEHHYYLIKAKDKYAAFKRIVDFYPEIFGIVFCRTKIETQEIAEALVRDGYNADSLHGDLSQQQRDKVMKRYRDRSLQLLIATDVAARGIDVNDVTHVINFSLPDEVENYTHRSGRTARAGKTGISLSLVNVKELSKIRHIEKIIGKSFEKKEVPQGTEVCEKQLFALVDKVHNVDINEEQIAPFLPKIMESMEDLSKEDIIKRFASLEFNRFLEYYQNAPDLNIEAREGAGRERGDRDDRRSRQGSKGYTRLFMNLGSVDEFSRGDMLGFICNTAKISGKSIGKIDLKGVFTFFEVEDAEVNRVFDGFKDIDFNGRQVRIEVSGEGGGRSEGGRGGRPRGGDRGPRSGGGDRRDRNRGERSGGGSRGGERREGGFRDFSGKRQGSRSKY</sequence>
<dbReference type="GO" id="GO:0003724">
    <property type="term" value="F:RNA helicase activity"/>
    <property type="evidence" value="ECO:0007669"/>
    <property type="project" value="UniProtKB-EC"/>
</dbReference>
<feature type="compositionally biased region" description="Basic and acidic residues" evidence="7">
    <location>
        <begin position="584"/>
        <end position="597"/>
    </location>
</feature>
<dbReference type="InterPro" id="IPR011545">
    <property type="entry name" value="DEAD/DEAH_box_helicase_dom"/>
</dbReference>